<dbReference type="Proteomes" id="UP000033615">
    <property type="component" value="Unassembled WGS sequence"/>
</dbReference>
<dbReference type="GO" id="GO:0003700">
    <property type="term" value="F:DNA-binding transcription factor activity"/>
    <property type="evidence" value="ECO:0007669"/>
    <property type="project" value="InterPro"/>
</dbReference>
<dbReference type="InterPro" id="IPR050204">
    <property type="entry name" value="AraC_XylS_family_regulators"/>
</dbReference>
<gene>
    <name evidence="5" type="ORF">VT50_0231090</name>
</gene>
<dbReference type="InterPro" id="IPR018060">
    <property type="entry name" value="HTH_AraC"/>
</dbReference>
<reference evidence="5" key="1">
    <citation type="submission" date="2016-12" db="EMBL/GenBank/DDBJ databases">
        <title>Genome sequence of Streptomyces antioxidans MUSC 164.</title>
        <authorList>
            <person name="Lee L.-H."/>
            <person name="Ser H.-L."/>
        </authorList>
    </citation>
    <scope>NUCLEOTIDE SEQUENCE [LARGE SCALE GENOMIC DNA]</scope>
    <source>
        <strain evidence="5">MUSC 164</strain>
    </source>
</reference>
<dbReference type="GO" id="GO:0043565">
    <property type="term" value="F:sequence-specific DNA binding"/>
    <property type="evidence" value="ECO:0007669"/>
    <property type="project" value="InterPro"/>
</dbReference>
<dbReference type="InterPro" id="IPR018062">
    <property type="entry name" value="HTH_AraC-typ_CS"/>
</dbReference>
<organism evidence="5 6">
    <name type="scientific">Streptomyces antioxidans</name>
    <dbReference type="NCBI Taxonomy" id="1507734"/>
    <lineage>
        <taxon>Bacteria</taxon>
        <taxon>Bacillati</taxon>
        <taxon>Actinomycetota</taxon>
        <taxon>Actinomycetes</taxon>
        <taxon>Kitasatosporales</taxon>
        <taxon>Streptomycetaceae</taxon>
        <taxon>Streptomyces</taxon>
    </lineage>
</organism>
<dbReference type="Pfam" id="PF14525">
    <property type="entry name" value="AraC_binding_2"/>
    <property type="match status" value="1"/>
</dbReference>
<evidence type="ECO:0000256" key="1">
    <source>
        <dbReference type="ARBA" id="ARBA00023015"/>
    </source>
</evidence>
<dbReference type="PANTHER" id="PTHR46796">
    <property type="entry name" value="HTH-TYPE TRANSCRIPTIONAL ACTIVATOR RHAS-RELATED"/>
    <property type="match status" value="1"/>
</dbReference>
<dbReference type="SUPFAM" id="SSF46689">
    <property type="entry name" value="Homeodomain-like"/>
    <property type="match status" value="1"/>
</dbReference>
<dbReference type="InterPro" id="IPR009057">
    <property type="entry name" value="Homeodomain-like_sf"/>
</dbReference>
<accession>A0A1V4CWP3</accession>
<keyword evidence="6" id="KW-1185">Reference proteome</keyword>
<sequence>MAMAQDGLVLPRLTSFSTRSCPRGDEVDYWRQARREAYVAVRTDPVGSAFGGEIRLGQYADFRLSTKRARPEKVRRSASDIAQGREDEEYLYLLFQLSGNLLVEQAGRRTLATPGSLVIYDSALPFSLSAKEYYEQVVLELPADKAFSLAGMSRSDDLLARTFDCGGAMGAVAAFFVNLAQRQDGDRLGAHRLEPQATALGTSLIGLTAPGQCGMPESLRRAEALAYMRVHLADPDLDADGIAAGLHVSRRTLFRLFEGTGESAMGRLRSLRLERARVMLRTQPGKQVSTIALETGFSSSVQFYRAFRAVAGMTPGEYREAGITEGPAAPVIPGLET</sequence>
<comment type="caution">
    <text evidence="5">The sequence shown here is derived from an EMBL/GenBank/DDBJ whole genome shotgun (WGS) entry which is preliminary data.</text>
</comment>
<dbReference type="PANTHER" id="PTHR46796:SF6">
    <property type="entry name" value="ARAC SUBFAMILY"/>
    <property type="match status" value="1"/>
</dbReference>
<dbReference type="PROSITE" id="PS00041">
    <property type="entry name" value="HTH_ARAC_FAMILY_1"/>
    <property type="match status" value="1"/>
</dbReference>
<dbReference type="Gene3D" id="1.10.10.60">
    <property type="entry name" value="Homeodomain-like"/>
    <property type="match status" value="1"/>
</dbReference>
<feature type="domain" description="HTH araC/xylS-type" evidence="4">
    <location>
        <begin position="222"/>
        <end position="321"/>
    </location>
</feature>
<keyword evidence="3" id="KW-0804">Transcription</keyword>
<protein>
    <submittedName>
        <fullName evidence="5">Transcriptional regulator</fullName>
    </submittedName>
</protein>
<keyword evidence="1" id="KW-0805">Transcription regulation</keyword>
<proteinExistence type="predicted"/>
<dbReference type="Pfam" id="PF12833">
    <property type="entry name" value="HTH_18"/>
    <property type="match status" value="1"/>
</dbReference>
<dbReference type="AlphaFoldDB" id="A0A1V4CWP3"/>
<evidence type="ECO:0000259" key="4">
    <source>
        <dbReference type="PROSITE" id="PS01124"/>
    </source>
</evidence>
<evidence type="ECO:0000313" key="6">
    <source>
        <dbReference type="Proteomes" id="UP000033615"/>
    </source>
</evidence>
<keyword evidence="2" id="KW-0238">DNA-binding</keyword>
<dbReference type="PROSITE" id="PS01124">
    <property type="entry name" value="HTH_ARAC_FAMILY_2"/>
    <property type="match status" value="1"/>
</dbReference>
<evidence type="ECO:0000256" key="2">
    <source>
        <dbReference type="ARBA" id="ARBA00023125"/>
    </source>
</evidence>
<dbReference type="InterPro" id="IPR035418">
    <property type="entry name" value="AraC-bd_2"/>
</dbReference>
<dbReference type="SMART" id="SM00342">
    <property type="entry name" value="HTH_ARAC"/>
    <property type="match status" value="1"/>
</dbReference>
<evidence type="ECO:0000313" key="5">
    <source>
        <dbReference type="EMBL" id="OPF72488.1"/>
    </source>
</evidence>
<dbReference type="InterPro" id="IPR020449">
    <property type="entry name" value="Tscrpt_reg_AraC-type_HTH"/>
</dbReference>
<dbReference type="PRINTS" id="PR00032">
    <property type="entry name" value="HTHARAC"/>
</dbReference>
<evidence type="ECO:0000256" key="3">
    <source>
        <dbReference type="ARBA" id="ARBA00023163"/>
    </source>
</evidence>
<dbReference type="EMBL" id="LAKD02000104">
    <property type="protein sequence ID" value="OPF72488.1"/>
    <property type="molecule type" value="Genomic_DNA"/>
</dbReference>
<name>A0A1V4CWP3_9ACTN</name>